<dbReference type="EMBL" id="WNTK01000002">
    <property type="protein sequence ID" value="KAG9490419.1"/>
    <property type="molecule type" value="Genomic_DNA"/>
</dbReference>
<evidence type="ECO:0000313" key="1">
    <source>
        <dbReference type="EMBL" id="KAG9490419.1"/>
    </source>
</evidence>
<proteinExistence type="predicted"/>
<keyword evidence="2" id="KW-1185">Reference proteome</keyword>
<gene>
    <name evidence="1" type="ORF">GDO78_005994</name>
</gene>
<comment type="caution">
    <text evidence="1">The sequence shown here is derived from an EMBL/GenBank/DDBJ whole genome shotgun (WGS) entry which is preliminary data.</text>
</comment>
<sequence length="94" mass="10644">MPYLLRIFATDFTPCSAKQPLSSHQIFCMLAFLLFPSHLHDTTAHRLLVLPFTSHPMNMCIDNNAGCVMKQMQSVGRLFYETSEVPIRLCAIIA</sequence>
<name>A0A8J6FMR3_ELECQ</name>
<dbReference type="AlphaFoldDB" id="A0A8J6FMR3"/>
<protein>
    <submittedName>
        <fullName evidence="1">Uncharacterized protein</fullName>
    </submittedName>
</protein>
<reference evidence="1" key="1">
    <citation type="thesis" date="2020" institute="ProQuest LLC" country="789 East Eisenhower Parkway, Ann Arbor, MI, USA">
        <title>Comparative Genomics and Chromosome Evolution.</title>
        <authorList>
            <person name="Mudd A.B."/>
        </authorList>
    </citation>
    <scope>NUCLEOTIDE SEQUENCE</scope>
    <source>
        <strain evidence="1">HN-11 Male</strain>
        <tissue evidence="1">Kidney and liver</tissue>
    </source>
</reference>
<accession>A0A8J6FMR3</accession>
<evidence type="ECO:0000313" key="2">
    <source>
        <dbReference type="Proteomes" id="UP000770717"/>
    </source>
</evidence>
<dbReference type="Proteomes" id="UP000770717">
    <property type="component" value="Unassembled WGS sequence"/>
</dbReference>
<organism evidence="1 2">
    <name type="scientific">Eleutherodactylus coqui</name>
    <name type="common">Puerto Rican coqui</name>
    <dbReference type="NCBI Taxonomy" id="57060"/>
    <lineage>
        <taxon>Eukaryota</taxon>
        <taxon>Metazoa</taxon>
        <taxon>Chordata</taxon>
        <taxon>Craniata</taxon>
        <taxon>Vertebrata</taxon>
        <taxon>Euteleostomi</taxon>
        <taxon>Amphibia</taxon>
        <taxon>Batrachia</taxon>
        <taxon>Anura</taxon>
        <taxon>Neobatrachia</taxon>
        <taxon>Hyloidea</taxon>
        <taxon>Eleutherodactylidae</taxon>
        <taxon>Eleutherodactylinae</taxon>
        <taxon>Eleutherodactylus</taxon>
        <taxon>Eleutherodactylus</taxon>
    </lineage>
</organism>